<keyword evidence="3" id="KW-0804">Transcription</keyword>
<dbReference type="SMART" id="SM00353">
    <property type="entry name" value="HLH"/>
    <property type="match status" value="1"/>
</dbReference>
<keyword evidence="4" id="KW-0539">Nucleus</keyword>
<dbReference type="InterPro" id="IPR045895">
    <property type="entry name" value="bHLH91-like"/>
</dbReference>
<dbReference type="PANTHER" id="PTHR46834:SF1">
    <property type="entry name" value="TRANSCRIPTION FACTOR BHLH10"/>
    <property type="match status" value="1"/>
</dbReference>
<feature type="domain" description="BHLH" evidence="6">
    <location>
        <begin position="261"/>
        <end position="310"/>
    </location>
</feature>
<dbReference type="Gene3D" id="4.10.280.10">
    <property type="entry name" value="Helix-loop-helix DNA-binding domain"/>
    <property type="match status" value="1"/>
</dbReference>
<protein>
    <recommendedName>
        <fullName evidence="6">BHLH domain-containing protein</fullName>
    </recommendedName>
</protein>
<evidence type="ECO:0000256" key="2">
    <source>
        <dbReference type="ARBA" id="ARBA00023015"/>
    </source>
</evidence>
<dbReference type="PANTHER" id="PTHR46834">
    <property type="entry name" value="TRANSCRIPTION FACTOR BHLH91"/>
    <property type="match status" value="1"/>
</dbReference>
<dbReference type="AlphaFoldDB" id="A0A843V0S4"/>
<sequence>MFDESGFFDPNTMVGSLLDHGLPAETCSSNNNNNNCSSSSLVDDKLKQHAGFSLEELPNEHIGGAPSDVGLEHLPHHLGFDLEQDLHGHLLMQEAAVAVDNAWMINSNLHEGDAHNHPDLHLPLYATAAAAPDLLNLLHLPRCGVAAAPPASALPFSSPGRRAASFPVAPFGGELQGSEGVLDASVQLGYPGPPTNLLRDLFHSLPQNYGLFYGAGHEREALAGAADHVGAGGMVGGGAMVFGEEGDGRQFEVDGGVFEFRVEGKVHTTEKQRREQLGEKFKLLKSLVPNPTKNDRATTISDAINYINELKRTIEELKILVDTKKHGWNKKQKLEDSNPPPAAAAAVDMESSSMTPLAADGSSSSSLLRSSWIQRKTKETSLDVRIVDDEVTIKVSRRKKGSCLLTASRAIEELQLELIHVAGGHIGDCYVFLFNTKVHG</sequence>
<gene>
    <name evidence="7" type="ORF">Taro_024599</name>
</gene>
<name>A0A843V0S4_COLES</name>
<comment type="caution">
    <text evidence="7">The sequence shown here is derived from an EMBL/GenBank/DDBJ whole genome shotgun (WGS) entry which is preliminary data.</text>
</comment>
<keyword evidence="8" id="KW-1185">Reference proteome</keyword>
<dbReference type="CDD" id="cd18918">
    <property type="entry name" value="bHLH_AtMYC1_like"/>
    <property type="match status" value="1"/>
</dbReference>
<evidence type="ECO:0000313" key="7">
    <source>
        <dbReference type="EMBL" id="MQL91982.1"/>
    </source>
</evidence>
<keyword evidence="2" id="KW-0805">Transcription regulation</keyword>
<dbReference type="PROSITE" id="PS50888">
    <property type="entry name" value="BHLH"/>
    <property type="match status" value="1"/>
</dbReference>
<comment type="similarity">
    <text evidence="1">Belongs to the bHLH protein family.</text>
</comment>
<dbReference type="InterPro" id="IPR011598">
    <property type="entry name" value="bHLH_dom"/>
</dbReference>
<evidence type="ECO:0000256" key="3">
    <source>
        <dbReference type="ARBA" id="ARBA00023163"/>
    </source>
</evidence>
<dbReference type="SUPFAM" id="SSF47459">
    <property type="entry name" value="HLH, helix-loop-helix DNA-binding domain"/>
    <property type="match status" value="1"/>
</dbReference>
<dbReference type="GO" id="GO:0006355">
    <property type="term" value="P:regulation of DNA-templated transcription"/>
    <property type="evidence" value="ECO:0007669"/>
    <property type="project" value="InterPro"/>
</dbReference>
<organism evidence="7 8">
    <name type="scientific">Colocasia esculenta</name>
    <name type="common">Wild taro</name>
    <name type="synonym">Arum esculentum</name>
    <dbReference type="NCBI Taxonomy" id="4460"/>
    <lineage>
        <taxon>Eukaryota</taxon>
        <taxon>Viridiplantae</taxon>
        <taxon>Streptophyta</taxon>
        <taxon>Embryophyta</taxon>
        <taxon>Tracheophyta</taxon>
        <taxon>Spermatophyta</taxon>
        <taxon>Magnoliopsida</taxon>
        <taxon>Liliopsida</taxon>
        <taxon>Araceae</taxon>
        <taxon>Aroideae</taxon>
        <taxon>Colocasieae</taxon>
        <taxon>Colocasia</taxon>
    </lineage>
</organism>
<accession>A0A843V0S4</accession>
<dbReference type="InterPro" id="IPR045896">
    <property type="entry name" value="MYC1-like_bHLH"/>
</dbReference>
<reference evidence="7" key="1">
    <citation type="submission" date="2017-07" db="EMBL/GenBank/DDBJ databases">
        <title>Taro Niue Genome Assembly and Annotation.</title>
        <authorList>
            <person name="Atibalentja N."/>
            <person name="Keating K."/>
            <person name="Fields C.J."/>
        </authorList>
    </citation>
    <scope>NUCLEOTIDE SEQUENCE</scope>
    <source>
        <strain evidence="7">Niue_2</strain>
        <tissue evidence="7">Leaf</tissue>
    </source>
</reference>
<dbReference type="GO" id="GO:0046983">
    <property type="term" value="F:protein dimerization activity"/>
    <property type="evidence" value="ECO:0007669"/>
    <property type="project" value="InterPro"/>
</dbReference>
<evidence type="ECO:0000256" key="5">
    <source>
        <dbReference type="SAM" id="MobiDB-lite"/>
    </source>
</evidence>
<dbReference type="OrthoDB" id="1932168at2759"/>
<dbReference type="Proteomes" id="UP000652761">
    <property type="component" value="Unassembled WGS sequence"/>
</dbReference>
<evidence type="ECO:0000256" key="1">
    <source>
        <dbReference type="ARBA" id="ARBA00005510"/>
    </source>
</evidence>
<feature type="region of interest" description="Disordered" evidence="5">
    <location>
        <begin position="328"/>
        <end position="364"/>
    </location>
</feature>
<dbReference type="EMBL" id="NMUH01001398">
    <property type="protein sequence ID" value="MQL91982.1"/>
    <property type="molecule type" value="Genomic_DNA"/>
</dbReference>
<dbReference type="GO" id="GO:0048658">
    <property type="term" value="P:anther wall tapetum development"/>
    <property type="evidence" value="ECO:0007669"/>
    <property type="project" value="InterPro"/>
</dbReference>
<dbReference type="InterPro" id="IPR036638">
    <property type="entry name" value="HLH_DNA-bd_sf"/>
</dbReference>
<dbReference type="Pfam" id="PF00010">
    <property type="entry name" value="HLH"/>
    <property type="match status" value="1"/>
</dbReference>
<evidence type="ECO:0000313" key="8">
    <source>
        <dbReference type="Proteomes" id="UP000652761"/>
    </source>
</evidence>
<proteinExistence type="inferred from homology"/>
<evidence type="ECO:0000256" key="4">
    <source>
        <dbReference type="ARBA" id="ARBA00023242"/>
    </source>
</evidence>
<evidence type="ECO:0000259" key="6">
    <source>
        <dbReference type="PROSITE" id="PS50888"/>
    </source>
</evidence>